<dbReference type="OrthoDB" id="6780897at2759"/>
<dbReference type="EMBL" id="VTPC01000451">
    <property type="protein sequence ID" value="KAF2905721.1"/>
    <property type="molecule type" value="Genomic_DNA"/>
</dbReference>
<keyword evidence="3" id="KW-1185">Reference proteome</keyword>
<sequence>MTNRKGNNRHKNRLLDPNTLDENTKKTITEKLEKATESINYDLPVEELWQKCKETFTEYKKDTKELYKKIRQLTGNKRNNKDLPLHNKNGRNIYTVKEQTERWQEYFQEILNGNNEGTQNPQEIDSAELPTSTDTPTRKEISQALKGMKNGKAPRNDMITVDILKMDIATTVNIIKPLIDKIRINETFPEDWKEAKEELSKKIHPNGKKHMQIRIRQLDQTLTRMKENSSNSSKQEDR</sequence>
<evidence type="ECO:0000313" key="2">
    <source>
        <dbReference type="EMBL" id="KAF2905721.1"/>
    </source>
</evidence>
<feature type="region of interest" description="Disordered" evidence="1">
    <location>
        <begin position="113"/>
        <end position="138"/>
    </location>
</feature>
<reference evidence="2" key="1">
    <citation type="submission" date="2019-08" db="EMBL/GenBank/DDBJ databases">
        <title>The genome of the North American firefly Photinus pyralis.</title>
        <authorList>
            <consortium name="Photinus pyralis genome working group"/>
            <person name="Fallon T.R."/>
            <person name="Sander Lower S.E."/>
            <person name="Weng J.-K."/>
        </authorList>
    </citation>
    <scope>NUCLEOTIDE SEQUENCE</scope>
    <source>
        <strain evidence="2">TRF0915ILg1</strain>
        <tissue evidence="2">Whole body</tissue>
    </source>
</reference>
<proteinExistence type="predicted"/>
<feature type="compositionally biased region" description="Polar residues" evidence="1">
    <location>
        <begin position="113"/>
        <end position="135"/>
    </location>
</feature>
<feature type="region of interest" description="Disordered" evidence="1">
    <location>
        <begin position="1"/>
        <end position="20"/>
    </location>
</feature>
<feature type="compositionally biased region" description="Basic residues" evidence="1">
    <location>
        <begin position="1"/>
        <end position="12"/>
    </location>
</feature>
<comment type="caution">
    <text evidence="2">The sequence shown here is derived from an EMBL/GenBank/DDBJ whole genome shotgun (WGS) entry which is preliminary data.</text>
</comment>
<name>A0A8K0DLU7_IGNLU</name>
<evidence type="ECO:0000313" key="3">
    <source>
        <dbReference type="Proteomes" id="UP000801492"/>
    </source>
</evidence>
<dbReference type="Proteomes" id="UP000801492">
    <property type="component" value="Unassembled WGS sequence"/>
</dbReference>
<accession>A0A8K0DLU7</accession>
<organism evidence="2 3">
    <name type="scientific">Ignelater luminosus</name>
    <name type="common">Cucubano</name>
    <name type="synonym">Pyrophorus luminosus</name>
    <dbReference type="NCBI Taxonomy" id="2038154"/>
    <lineage>
        <taxon>Eukaryota</taxon>
        <taxon>Metazoa</taxon>
        <taxon>Ecdysozoa</taxon>
        <taxon>Arthropoda</taxon>
        <taxon>Hexapoda</taxon>
        <taxon>Insecta</taxon>
        <taxon>Pterygota</taxon>
        <taxon>Neoptera</taxon>
        <taxon>Endopterygota</taxon>
        <taxon>Coleoptera</taxon>
        <taxon>Polyphaga</taxon>
        <taxon>Elateriformia</taxon>
        <taxon>Elateroidea</taxon>
        <taxon>Elateridae</taxon>
        <taxon>Agrypninae</taxon>
        <taxon>Pyrophorini</taxon>
        <taxon>Ignelater</taxon>
    </lineage>
</organism>
<protein>
    <submittedName>
        <fullName evidence="2">Uncharacterized protein</fullName>
    </submittedName>
</protein>
<feature type="region of interest" description="Disordered" evidence="1">
    <location>
        <begin position="217"/>
        <end position="238"/>
    </location>
</feature>
<gene>
    <name evidence="2" type="ORF">ILUMI_00454</name>
</gene>
<dbReference type="AlphaFoldDB" id="A0A8K0DLU7"/>
<evidence type="ECO:0000256" key="1">
    <source>
        <dbReference type="SAM" id="MobiDB-lite"/>
    </source>
</evidence>
<feature type="compositionally biased region" description="Polar residues" evidence="1">
    <location>
        <begin position="218"/>
        <end position="238"/>
    </location>
</feature>